<evidence type="ECO:0000256" key="1">
    <source>
        <dbReference type="ARBA" id="ARBA00004651"/>
    </source>
</evidence>
<comment type="similarity">
    <text evidence="10">Belongs to the insect chemoreceptor superfamily. Heteromeric odorant receptor channel (TC 1.A.69) family.</text>
</comment>
<dbReference type="AlphaFoldDB" id="T1H805"/>
<feature type="transmembrane region" description="Helical" evidence="10">
    <location>
        <begin position="283"/>
        <end position="302"/>
    </location>
</feature>
<organism evidence="11 12">
    <name type="scientific">Rhodnius prolixus</name>
    <name type="common">Triatomid bug</name>
    <dbReference type="NCBI Taxonomy" id="13249"/>
    <lineage>
        <taxon>Eukaryota</taxon>
        <taxon>Metazoa</taxon>
        <taxon>Ecdysozoa</taxon>
        <taxon>Arthropoda</taxon>
        <taxon>Hexapoda</taxon>
        <taxon>Insecta</taxon>
        <taxon>Pterygota</taxon>
        <taxon>Neoptera</taxon>
        <taxon>Paraneoptera</taxon>
        <taxon>Hemiptera</taxon>
        <taxon>Heteroptera</taxon>
        <taxon>Panheteroptera</taxon>
        <taxon>Cimicomorpha</taxon>
        <taxon>Reduviidae</taxon>
        <taxon>Triatominae</taxon>
        <taxon>Rhodnius</taxon>
    </lineage>
</organism>
<feature type="transmembrane region" description="Helical" evidence="10">
    <location>
        <begin position="65"/>
        <end position="85"/>
    </location>
</feature>
<dbReference type="PANTHER" id="PTHR21137:SF35">
    <property type="entry name" value="ODORANT RECEPTOR 19A-RELATED"/>
    <property type="match status" value="1"/>
</dbReference>
<protein>
    <recommendedName>
        <fullName evidence="10">Odorant receptor</fullName>
    </recommendedName>
</protein>
<feature type="transmembrane region" description="Helical" evidence="10">
    <location>
        <begin position="128"/>
        <end position="146"/>
    </location>
</feature>
<keyword evidence="9 10" id="KW-0807">Transducer</keyword>
<evidence type="ECO:0000256" key="10">
    <source>
        <dbReference type="RuleBase" id="RU351113"/>
    </source>
</evidence>
<dbReference type="HOGENOM" id="CLU_714375_0_0_1"/>
<proteinExistence type="inferred from homology"/>
<feature type="transmembrane region" description="Helical" evidence="10">
    <location>
        <begin position="29"/>
        <end position="53"/>
    </location>
</feature>
<dbReference type="EnsemblMetazoa" id="RPRC000140-RA">
    <property type="protein sequence ID" value="RPRC000140-PA"/>
    <property type="gene ID" value="RPRC000140"/>
</dbReference>
<sequence>MNKIPLEMIDLLKFGGLWFNYSGHKYEKLIYFVQFCRLFVILFICMLTIIPIFTKGMNYVMSGSAVFIPLGLIVGCLAIITVAGFKTVEKTIYLTDEIINSHKEVWELNVINIEVDKARKIVDILKKYLYLFAVFYILAPVIIDLLRAQMGYLNPYKVLLPLDGYLDEIIVRDYNYFLLTFLSFIWFVLIVANNVAFEGLVFYLVSLAIGEMKIIKMKCDSLRDEKYEWNLEEIINNHRMLLRYINYQKESIGLQLCMQNVLSTMNNCLVMYLINNTYDTDKILFTFCCLFLIFVAVLLGAICDQGESVQSESEKMFQSIYNTPWYKQSPKNRKSINLMLLQASRPLVYDYKRQSPINRLAFRMIINGSYSYFMLLKSFE</sequence>
<keyword evidence="3 10" id="KW-0716">Sensory transduction</keyword>
<dbReference type="GO" id="GO:0004984">
    <property type="term" value="F:olfactory receptor activity"/>
    <property type="evidence" value="ECO:0007669"/>
    <property type="project" value="InterPro"/>
</dbReference>
<keyword evidence="6 10" id="KW-1133">Transmembrane helix</keyword>
<evidence type="ECO:0000256" key="7">
    <source>
        <dbReference type="ARBA" id="ARBA00023136"/>
    </source>
</evidence>
<dbReference type="InterPro" id="IPR004117">
    <property type="entry name" value="7tm6_olfct_rcpt"/>
</dbReference>
<reference evidence="11" key="1">
    <citation type="submission" date="2015-05" db="UniProtKB">
        <authorList>
            <consortium name="EnsemblMetazoa"/>
        </authorList>
    </citation>
    <scope>IDENTIFICATION</scope>
</reference>
<dbReference type="Pfam" id="PF02949">
    <property type="entry name" value="7tm_6"/>
    <property type="match status" value="1"/>
</dbReference>
<name>T1H805_RHOPR</name>
<keyword evidence="4 10" id="KW-0812">Transmembrane</keyword>
<accession>T1H805</accession>
<keyword evidence="5 10" id="KW-0552">Olfaction</keyword>
<keyword evidence="8 10" id="KW-0675">Receptor</keyword>
<dbReference type="GO" id="GO:0005549">
    <property type="term" value="F:odorant binding"/>
    <property type="evidence" value="ECO:0007669"/>
    <property type="project" value="InterPro"/>
</dbReference>
<dbReference type="Proteomes" id="UP000015103">
    <property type="component" value="Unassembled WGS sequence"/>
</dbReference>
<evidence type="ECO:0000256" key="3">
    <source>
        <dbReference type="ARBA" id="ARBA00022606"/>
    </source>
</evidence>
<evidence type="ECO:0000256" key="5">
    <source>
        <dbReference type="ARBA" id="ARBA00022725"/>
    </source>
</evidence>
<comment type="caution">
    <text evidence="10">Lacks conserved residue(s) required for the propagation of feature annotation.</text>
</comment>
<evidence type="ECO:0000256" key="6">
    <source>
        <dbReference type="ARBA" id="ARBA00022989"/>
    </source>
</evidence>
<comment type="subcellular location">
    <subcellularLocation>
        <location evidence="1 10">Cell membrane</location>
        <topology evidence="1 10">Multi-pass membrane protein</topology>
    </subcellularLocation>
</comment>
<evidence type="ECO:0000256" key="4">
    <source>
        <dbReference type="ARBA" id="ARBA00022692"/>
    </source>
</evidence>
<evidence type="ECO:0000313" key="11">
    <source>
        <dbReference type="EnsemblMetazoa" id="RPRC000140-PA"/>
    </source>
</evidence>
<evidence type="ECO:0000256" key="2">
    <source>
        <dbReference type="ARBA" id="ARBA00022475"/>
    </source>
</evidence>
<keyword evidence="7 10" id="KW-0472">Membrane</keyword>
<dbReference type="VEuPathDB" id="VectorBase:RPRC000140"/>
<evidence type="ECO:0000313" key="12">
    <source>
        <dbReference type="Proteomes" id="UP000015103"/>
    </source>
</evidence>
<dbReference type="InParanoid" id="T1H805"/>
<evidence type="ECO:0000256" key="8">
    <source>
        <dbReference type="ARBA" id="ARBA00023170"/>
    </source>
</evidence>
<dbReference type="eggNOG" id="ENOG502SVG4">
    <property type="taxonomic scope" value="Eukaryota"/>
</dbReference>
<feature type="transmembrane region" description="Helical" evidence="10">
    <location>
        <begin position="176"/>
        <end position="209"/>
    </location>
</feature>
<dbReference type="GO" id="GO:0007165">
    <property type="term" value="P:signal transduction"/>
    <property type="evidence" value="ECO:0007669"/>
    <property type="project" value="UniProtKB-KW"/>
</dbReference>
<evidence type="ECO:0000256" key="9">
    <source>
        <dbReference type="ARBA" id="ARBA00023224"/>
    </source>
</evidence>
<keyword evidence="12" id="KW-1185">Reference proteome</keyword>
<dbReference type="PANTHER" id="PTHR21137">
    <property type="entry name" value="ODORANT RECEPTOR"/>
    <property type="match status" value="1"/>
</dbReference>
<dbReference type="GO" id="GO:0005886">
    <property type="term" value="C:plasma membrane"/>
    <property type="evidence" value="ECO:0007669"/>
    <property type="project" value="UniProtKB-SubCell"/>
</dbReference>
<dbReference type="EMBL" id="ACPB03015429">
    <property type="status" value="NOT_ANNOTATED_CDS"/>
    <property type="molecule type" value="Genomic_DNA"/>
</dbReference>
<keyword evidence="2" id="KW-1003">Cell membrane</keyword>